<evidence type="ECO:0000313" key="4">
    <source>
        <dbReference type="EMBL" id="MBL3656347.1"/>
    </source>
</evidence>
<feature type="domain" description="FAD/NAD(P)-binding" evidence="3">
    <location>
        <begin position="7"/>
        <end position="286"/>
    </location>
</feature>
<dbReference type="Pfam" id="PF07992">
    <property type="entry name" value="Pyr_redox_2"/>
    <property type="match status" value="1"/>
</dbReference>
<gene>
    <name evidence="4" type="ORF">JL102_09420</name>
</gene>
<organism evidence="4 5">
    <name type="scientific">Fulvivirga sediminis</name>
    <dbReference type="NCBI Taxonomy" id="2803949"/>
    <lineage>
        <taxon>Bacteria</taxon>
        <taxon>Pseudomonadati</taxon>
        <taxon>Bacteroidota</taxon>
        <taxon>Cytophagia</taxon>
        <taxon>Cytophagales</taxon>
        <taxon>Fulvivirgaceae</taxon>
        <taxon>Fulvivirga</taxon>
    </lineage>
</organism>
<evidence type="ECO:0000313" key="5">
    <source>
        <dbReference type="Proteomes" id="UP000659388"/>
    </source>
</evidence>
<keyword evidence="5" id="KW-1185">Reference proteome</keyword>
<keyword evidence="1" id="KW-0285">Flavoprotein</keyword>
<dbReference type="Gene3D" id="3.50.50.60">
    <property type="entry name" value="FAD/NAD(P)-binding domain"/>
    <property type="match status" value="2"/>
</dbReference>
<name>A0A937F7A6_9BACT</name>
<evidence type="ECO:0000256" key="1">
    <source>
        <dbReference type="ARBA" id="ARBA00022630"/>
    </source>
</evidence>
<sequence length="304" mass="33225">MKNENIYDVIIIGGSYAGLSAAMSLGRASMRTLIIDAGKPCNRQTPYSHNFITHDGTPPAEISQLARNQVLKYDTISFQEDMAVSGRKIETGFEITTEKGRVYNSSKLVIASGMKDLMPEIKGFKDCWGISVIHCPYCHGYEYKGSKTGLFMNGEKAIEHALFINHWAGELTLFTNGTPDLPEEGIQKLKENNIAIVDTEITELVHHDGKLQHLQLADGQTVELEALYAALPMEQQSTIPEMLSCNFSEGGHIEVNDFKQTSVTGVFAAGDNSSPMRSVANAVAAGNVAGAFISKEIIAERYSK</sequence>
<keyword evidence="2" id="KW-0560">Oxidoreductase</keyword>
<protein>
    <submittedName>
        <fullName evidence="4">NAD(P)/FAD-dependent oxidoreductase</fullName>
    </submittedName>
</protein>
<dbReference type="Proteomes" id="UP000659388">
    <property type="component" value="Unassembled WGS sequence"/>
</dbReference>
<dbReference type="PRINTS" id="PR00469">
    <property type="entry name" value="PNDRDTASEII"/>
</dbReference>
<comment type="caution">
    <text evidence="4">The sequence shown here is derived from an EMBL/GenBank/DDBJ whole genome shotgun (WGS) entry which is preliminary data.</text>
</comment>
<dbReference type="RefSeq" id="WP_202244132.1">
    <property type="nucleotide sequence ID" value="NZ_JAESIY010000004.1"/>
</dbReference>
<dbReference type="EMBL" id="JAESIY010000004">
    <property type="protein sequence ID" value="MBL3656347.1"/>
    <property type="molecule type" value="Genomic_DNA"/>
</dbReference>
<dbReference type="InterPro" id="IPR050097">
    <property type="entry name" value="Ferredoxin-NADP_redctase_2"/>
</dbReference>
<dbReference type="AlphaFoldDB" id="A0A937F7A6"/>
<dbReference type="GO" id="GO:0016491">
    <property type="term" value="F:oxidoreductase activity"/>
    <property type="evidence" value="ECO:0007669"/>
    <property type="project" value="UniProtKB-KW"/>
</dbReference>
<dbReference type="SUPFAM" id="SSF51905">
    <property type="entry name" value="FAD/NAD(P)-binding domain"/>
    <property type="match status" value="1"/>
</dbReference>
<dbReference type="PANTHER" id="PTHR48105">
    <property type="entry name" value="THIOREDOXIN REDUCTASE 1-RELATED-RELATED"/>
    <property type="match status" value="1"/>
</dbReference>
<proteinExistence type="predicted"/>
<accession>A0A937F7A6</accession>
<evidence type="ECO:0000256" key="2">
    <source>
        <dbReference type="ARBA" id="ARBA00023002"/>
    </source>
</evidence>
<dbReference type="InterPro" id="IPR036188">
    <property type="entry name" value="FAD/NAD-bd_sf"/>
</dbReference>
<dbReference type="InterPro" id="IPR023753">
    <property type="entry name" value="FAD/NAD-binding_dom"/>
</dbReference>
<reference evidence="4" key="1">
    <citation type="submission" date="2021-01" db="EMBL/GenBank/DDBJ databases">
        <title>Fulvivirga kasyanovii gen. nov., sp nov., a novel member of the phylum Bacteroidetes isolated from seawater in a mussel farm.</title>
        <authorList>
            <person name="Zhao L.-H."/>
            <person name="Wang Z.-J."/>
        </authorList>
    </citation>
    <scope>NUCLEOTIDE SEQUENCE</scope>
    <source>
        <strain evidence="4">2943</strain>
    </source>
</reference>
<dbReference type="PRINTS" id="PR00368">
    <property type="entry name" value="FADPNR"/>
</dbReference>
<evidence type="ECO:0000259" key="3">
    <source>
        <dbReference type="Pfam" id="PF07992"/>
    </source>
</evidence>